<dbReference type="Gene3D" id="1.10.8.60">
    <property type="match status" value="1"/>
</dbReference>
<dbReference type="AlphaFoldDB" id="A0A142BC81"/>
<evidence type="ECO:0000256" key="3">
    <source>
        <dbReference type="ARBA" id="ARBA00023015"/>
    </source>
</evidence>
<dbReference type="GO" id="GO:0005524">
    <property type="term" value="F:ATP binding"/>
    <property type="evidence" value="ECO:0007669"/>
    <property type="project" value="UniProtKB-KW"/>
</dbReference>
<dbReference type="PRINTS" id="PR01590">
    <property type="entry name" value="HTHFIS"/>
</dbReference>
<dbReference type="RefSeq" id="WP_082211669.1">
    <property type="nucleotide sequence ID" value="NZ_CP013251.1"/>
</dbReference>
<dbReference type="Gene3D" id="3.40.50.2300">
    <property type="match status" value="1"/>
</dbReference>
<dbReference type="InterPro" id="IPR002078">
    <property type="entry name" value="Sigma_54_int"/>
</dbReference>
<reference evidence="9 10" key="1">
    <citation type="journal article" date="2016" name="Front. Microbiol.">
        <title>Genomic Insight into the Host-Endosymbiont Relationship of Endozoicomonas montiporae CL-33(T) with its Coral Host.</title>
        <authorList>
            <person name="Ding J.-Y."/>
            <person name="Shiu J.-H."/>
            <person name="Chen W.-M."/>
            <person name="Chiang Y.-R."/>
            <person name="Tang S.-L."/>
        </authorList>
    </citation>
    <scope>NUCLEOTIDE SEQUENCE [LARGE SCALE GENOMIC DNA]</scope>
    <source>
        <strain evidence="9 10">CL-33</strain>
    </source>
</reference>
<evidence type="ECO:0000256" key="4">
    <source>
        <dbReference type="ARBA" id="ARBA00023125"/>
    </source>
</evidence>
<evidence type="ECO:0000256" key="5">
    <source>
        <dbReference type="ARBA" id="ARBA00023163"/>
    </source>
</evidence>
<evidence type="ECO:0000256" key="6">
    <source>
        <dbReference type="PROSITE-ProRule" id="PRU00169"/>
    </source>
</evidence>
<dbReference type="PATRIC" id="fig|570277.3.peg.2428"/>
<dbReference type="PROSITE" id="PS00688">
    <property type="entry name" value="SIGMA54_INTERACT_3"/>
    <property type="match status" value="1"/>
</dbReference>
<comment type="caution">
    <text evidence="6">Lacks conserved residue(s) required for the propagation of feature annotation.</text>
</comment>
<keyword evidence="1" id="KW-0547">Nucleotide-binding</keyword>
<dbReference type="Pfam" id="PF25601">
    <property type="entry name" value="AAA_lid_14"/>
    <property type="match status" value="1"/>
</dbReference>
<dbReference type="InterPro" id="IPR025943">
    <property type="entry name" value="Sigma_54_int_dom_ATP-bd_2"/>
</dbReference>
<keyword evidence="4" id="KW-0238">DNA-binding</keyword>
<dbReference type="FunFam" id="3.40.50.300:FF:000006">
    <property type="entry name" value="DNA-binding transcriptional regulator NtrC"/>
    <property type="match status" value="1"/>
</dbReference>
<dbReference type="GO" id="GO:0006355">
    <property type="term" value="P:regulation of DNA-templated transcription"/>
    <property type="evidence" value="ECO:0007669"/>
    <property type="project" value="InterPro"/>
</dbReference>
<dbReference type="SMART" id="SM00382">
    <property type="entry name" value="AAA"/>
    <property type="match status" value="1"/>
</dbReference>
<keyword evidence="5" id="KW-0804">Transcription</keyword>
<evidence type="ECO:0000256" key="1">
    <source>
        <dbReference type="ARBA" id="ARBA00022741"/>
    </source>
</evidence>
<dbReference type="PROSITE" id="PS50045">
    <property type="entry name" value="SIGMA54_INTERACT_4"/>
    <property type="match status" value="1"/>
</dbReference>
<accession>A0A142BC81</accession>
<dbReference type="CDD" id="cd00009">
    <property type="entry name" value="AAA"/>
    <property type="match status" value="1"/>
</dbReference>
<evidence type="ECO:0000313" key="9">
    <source>
        <dbReference type="EMBL" id="AMO56357.1"/>
    </source>
</evidence>
<dbReference type="OrthoDB" id="9804019at2"/>
<evidence type="ECO:0000313" key="10">
    <source>
        <dbReference type="Proteomes" id="UP000071065"/>
    </source>
</evidence>
<dbReference type="EMBL" id="CP013251">
    <property type="protein sequence ID" value="AMO56357.1"/>
    <property type="molecule type" value="Genomic_DNA"/>
</dbReference>
<dbReference type="PROSITE" id="PS00676">
    <property type="entry name" value="SIGMA54_INTERACT_2"/>
    <property type="match status" value="1"/>
</dbReference>
<dbReference type="InterPro" id="IPR027417">
    <property type="entry name" value="P-loop_NTPase"/>
</dbReference>
<dbReference type="InterPro" id="IPR025662">
    <property type="entry name" value="Sigma_54_int_dom_ATP-bd_1"/>
</dbReference>
<dbReference type="Gene3D" id="1.10.10.60">
    <property type="entry name" value="Homeodomain-like"/>
    <property type="match status" value="1"/>
</dbReference>
<dbReference type="InterPro" id="IPR011006">
    <property type="entry name" value="CheY-like_superfamily"/>
</dbReference>
<dbReference type="InterPro" id="IPR002197">
    <property type="entry name" value="HTH_Fis"/>
</dbReference>
<dbReference type="PANTHER" id="PTHR32071:SF21">
    <property type="entry name" value="TRANSCRIPTIONAL REGULATORY PROTEIN FLGR"/>
    <property type="match status" value="1"/>
</dbReference>
<feature type="domain" description="Sigma-54 factor interaction" evidence="7">
    <location>
        <begin position="126"/>
        <end position="355"/>
    </location>
</feature>
<dbReference type="STRING" id="570277.EZMO1_2257"/>
<dbReference type="InterPro" id="IPR025944">
    <property type="entry name" value="Sigma_54_int_dom_CS"/>
</dbReference>
<proteinExistence type="predicted"/>
<dbReference type="InterPro" id="IPR058031">
    <property type="entry name" value="AAA_lid_NorR"/>
</dbReference>
<dbReference type="SUPFAM" id="SSF46689">
    <property type="entry name" value="Homeodomain-like"/>
    <property type="match status" value="1"/>
</dbReference>
<dbReference type="SUPFAM" id="SSF52540">
    <property type="entry name" value="P-loop containing nucleoside triphosphate hydrolases"/>
    <property type="match status" value="1"/>
</dbReference>
<dbReference type="Gene3D" id="3.40.50.300">
    <property type="entry name" value="P-loop containing nucleotide triphosphate hydrolases"/>
    <property type="match status" value="1"/>
</dbReference>
<evidence type="ECO:0000259" key="7">
    <source>
        <dbReference type="PROSITE" id="PS50045"/>
    </source>
</evidence>
<dbReference type="InterPro" id="IPR003593">
    <property type="entry name" value="AAA+_ATPase"/>
</dbReference>
<dbReference type="Pfam" id="PF00158">
    <property type="entry name" value="Sigma54_activat"/>
    <property type="match status" value="1"/>
</dbReference>
<evidence type="ECO:0000259" key="8">
    <source>
        <dbReference type="PROSITE" id="PS50110"/>
    </source>
</evidence>
<gene>
    <name evidence="9" type="primary">flrC</name>
    <name evidence="9" type="ORF">EZMO1_2257</name>
</gene>
<dbReference type="GO" id="GO:0043565">
    <property type="term" value="F:sequence-specific DNA binding"/>
    <property type="evidence" value="ECO:0007669"/>
    <property type="project" value="InterPro"/>
</dbReference>
<dbReference type="PROSITE" id="PS00675">
    <property type="entry name" value="SIGMA54_INTERACT_1"/>
    <property type="match status" value="1"/>
</dbReference>
<sequence length="473" mass="51444">MMSDKEVLVVGIDECADASLLSATVADGWKVSFTDEPDLNDINAQGRPDVAILSVSPSGCSRLVLNQFMKRLPGVAVIVISPVADRQQAVELISAGAADYLVSPVDPEVLASKINQLRSIAGADGFIAHSPSTHHTAQLARRAAVTNAAILVGGESGTGKEVLARFVHGSSHRTAGPFVAVNCAAIPESMLESILFGHEKGAFTGAVSRHAGKFEQASGGTLFLDEVAEMPLEQQAKLLRVLQEKEVERLGGTEPVKVDIRVISATNRDLAECVKEGRFREDLYYRLNVFPLHLQPLRERVEDILPLAQFFLHRSSGQTGQPAPELSPEAVSALQTYHWPGNIRELENVIQRACVLKRSWVVLPEDLMLPGQSVVSRKTDVANVVGISDWQSGDQSENSSDPDRVVLESYPGPARKHQEWRHVLEVLKRHGGHRSRSAEELGMTTRMLRYKLAQLRESGIDVDSIIAGSVMAS</sequence>
<evidence type="ECO:0000256" key="2">
    <source>
        <dbReference type="ARBA" id="ARBA00022840"/>
    </source>
</evidence>
<dbReference type="Pfam" id="PF02954">
    <property type="entry name" value="HTH_8"/>
    <property type="match status" value="1"/>
</dbReference>
<dbReference type="Proteomes" id="UP000071065">
    <property type="component" value="Chromosome"/>
</dbReference>
<feature type="domain" description="Response regulatory" evidence="8">
    <location>
        <begin position="1"/>
        <end position="118"/>
    </location>
</feature>
<keyword evidence="2" id="KW-0067">ATP-binding</keyword>
<name>A0A142BC81_9GAMM</name>
<dbReference type="SUPFAM" id="SSF52172">
    <property type="entry name" value="CheY-like"/>
    <property type="match status" value="1"/>
</dbReference>
<dbReference type="GO" id="GO:0000160">
    <property type="term" value="P:phosphorelay signal transduction system"/>
    <property type="evidence" value="ECO:0007669"/>
    <property type="project" value="InterPro"/>
</dbReference>
<dbReference type="KEGG" id="emp:EZMO1_2257"/>
<keyword evidence="3" id="KW-0805">Transcription regulation</keyword>
<organism evidence="9 10">
    <name type="scientific">Endozoicomonas montiporae CL-33</name>
    <dbReference type="NCBI Taxonomy" id="570277"/>
    <lineage>
        <taxon>Bacteria</taxon>
        <taxon>Pseudomonadati</taxon>
        <taxon>Pseudomonadota</taxon>
        <taxon>Gammaproteobacteria</taxon>
        <taxon>Oceanospirillales</taxon>
        <taxon>Endozoicomonadaceae</taxon>
        <taxon>Endozoicomonas</taxon>
    </lineage>
</organism>
<dbReference type="InterPro" id="IPR009057">
    <property type="entry name" value="Homeodomain-like_sf"/>
</dbReference>
<dbReference type="InterPro" id="IPR001789">
    <property type="entry name" value="Sig_transdc_resp-reg_receiver"/>
</dbReference>
<protein>
    <submittedName>
        <fullName evidence="9">Two-component response regulator</fullName>
    </submittedName>
</protein>
<dbReference type="PANTHER" id="PTHR32071">
    <property type="entry name" value="TRANSCRIPTIONAL REGULATORY PROTEIN"/>
    <property type="match status" value="1"/>
</dbReference>
<dbReference type="PROSITE" id="PS50110">
    <property type="entry name" value="RESPONSE_REGULATORY"/>
    <property type="match status" value="1"/>
</dbReference>